<feature type="binding site" description="axial binding residue" evidence="8">
    <location>
        <position position="491"/>
    </location>
    <ligand>
        <name>heme</name>
        <dbReference type="ChEBI" id="CHEBI:30413"/>
    </ligand>
    <ligandPart>
        <name>Fe</name>
        <dbReference type="ChEBI" id="CHEBI:18248"/>
    </ligandPart>
</feature>
<accession>A0A6P5H6S2</accession>
<keyword evidence="11" id="KW-1185">Reference proteome</keyword>
<dbReference type="RefSeq" id="XP_020113195.1">
    <property type="nucleotide sequence ID" value="XM_020257606.1"/>
</dbReference>
<evidence type="ECO:0000256" key="1">
    <source>
        <dbReference type="ARBA" id="ARBA00001971"/>
    </source>
</evidence>
<evidence type="ECO:0000313" key="12">
    <source>
        <dbReference type="RefSeq" id="XP_020113195.1"/>
    </source>
</evidence>
<dbReference type="PRINTS" id="PR00385">
    <property type="entry name" value="P450"/>
</dbReference>
<keyword evidence="10" id="KW-0472">Membrane</keyword>
<dbReference type="GeneID" id="109727469"/>
<keyword evidence="10" id="KW-0812">Transmembrane</keyword>
<keyword evidence="4 8" id="KW-0479">Metal-binding</keyword>
<dbReference type="InterPro" id="IPR017972">
    <property type="entry name" value="Cyt_P450_CS"/>
</dbReference>
<dbReference type="GO" id="GO:0005506">
    <property type="term" value="F:iron ion binding"/>
    <property type="evidence" value="ECO:0007669"/>
    <property type="project" value="InterPro"/>
</dbReference>
<keyword evidence="6 8" id="KW-0408">Iron</keyword>
<dbReference type="PRINTS" id="PR00463">
    <property type="entry name" value="EP450I"/>
</dbReference>
<dbReference type="InterPro" id="IPR002401">
    <property type="entry name" value="Cyt_P450_E_grp-I"/>
</dbReference>
<dbReference type="InterPro" id="IPR036396">
    <property type="entry name" value="Cyt_P450_sf"/>
</dbReference>
<dbReference type="Gramene" id="Aco009417.1.mrna1">
    <property type="protein sequence ID" value="Aco009417.1.mrna1"/>
    <property type="gene ID" value="Aco009417.1.path1"/>
</dbReference>
<sequence>MGSIVENGWVLSLSLAAKCGGAAAAADSPHLLFLAALFVLAVSATTLLHWAAPGGPAWGRYWSSQKRRRSTPEAKPIPGPRGLPIVGSIGLMSGLSHRKLAAAADAFAARRLMAISVGETRVVVTADPNVAREILSSMAFADRPVKESAYGLMFRRAIGFAPYGPYWRSLRRIAAAHLFSPSQIAAFADRRSAIAAQMVAALKSAAAAAARGGRVEVRGVLKAASLSHMMWIVFGKKYDLNMDNKTTWCEEMQELRFMVDEGYQLLGTLNWSDHLPALAGFDPQRVRSRCARLVPRVNRFMGRIIDECRFGPARDPDTAPAFVDVLLSLQDREQLSDEDMRAVLWEMIFRGTDTVAVLLEWVLARATLHRGVQVRAHAELNSAATDHHHHHFPLPYLQAIIKETLRLHPPGPLLSWARLATSDTVLSGRHVPEGTTAVVNMWAIARDPALWSRPEEFRPDRFIEPDGEAVGLSVFGSDLRLAPFGSGRRSCPGKGLAMAAVGSWAAVLLHEFEWAPTPAAPVDLSEVMRLSLEMAAPLAVELRPRPTQKCI</sequence>
<organism evidence="11 12">
    <name type="scientific">Ananas comosus</name>
    <name type="common">Pineapple</name>
    <name type="synonym">Ananas ananas</name>
    <dbReference type="NCBI Taxonomy" id="4615"/>
    <lineage>
        <taxon>Eukaryota</taxon>
        <taxon>Viridiplantae</taxon>
        <taxon>Streptophyta</taxon>
        <taxon>Embryophyta</taxon>
        <taxon>Tracheophyta</taxon>
        <taxon>Spermatophyta</taxon>
        <taxon>Magnoliopsida</taxon>
        <taxon>Liliopsida</taxon>
        <taxon>Poales</taxon>
        <taxon>Bromeliaceae</taxon>
        <taxon>Bromelioideae</taxon>
        <taxon>Ananas</taxon>
    </lineage>
</organism>
<evidence type="ECO:0000256" key="3">
    <source>
        <dbReference type="ARBA" id="ARBA00022617"/>
    </source>
</evidence>
<evidence type="ECO:0000256" key="5">
    <source>
        <dbReference type="ARBA" id="ARBA00023002"/>
    </source>
</evidence>
<gene>
    <name evidence="12" type="primary">LOC109727469</name>
</gene>
<proteinExistence type="inferred from homology"/>
<dbReference type="GO" id="GO:0020037">
    <property type="term" value="F:heme binding"/>
    <property type="evidence" value="ECO:0007669"/>
    <property type="project" value="InterPro"/>
</dbReference>
<comment type="similarity">
    <text evidence="2 9">Belongs to the cytochrome P450 family.</text>
</comment>
<dbReference type="OrthoDB" id="1055148at2759"/>
<evidence type="ECO:0000256" key="7">
    <source>
        <dbReference type="ARBA" id="ARBA00023033"/>
    </source>
</evidence>
<dbReference type="PANTHER" id="PTHR47946:SF23">
    <property type="entry name" value="CYTOCHROME P450 78A9"/>
    <property type="match status" value="1"/>
</dbReference>
<comment type="cofactor">
    <cofactor evidence="1 8">
        <name>heme</name>
        <dbReference type="ChEBI" id="CHEBI:30413"/>
    </cofactor>
</comment>
<reference evidence="11" key="1">
    <citation type="journal article" date="2015" name="Nat. Genet.">
        <title>The pineapple genome and the evolution of CAM photosynthesis.</title>
        <authorList>
            <person name="Ming R."/>
            <person name="VanBuren R."/>
            <person name="Wai C.M."/>
            <person name="Tang H."/>
            <person name="Schatz M.C."/>
            <person name="Bowers J.E."/>
            <person name="Lyons E."/>
            <person name="Wang M.L."/>
            <person name="Chen J."/>
            <person name="Biggers E."/>
            <person name="Zhang J."/>
            <person name="Huang L."/>
            <person name="Zhang L."/>
            <person name="Miao W."/>
            <person name="Zhang J."/>
            <person name="Ye Z."/>
            <person name="Miao C."/>
            <person name="Lin Z."/>
            <person name="Wang H."/>
            <person name="Zhou H."/>
            <person name="Yim W.C."/>
            <person name="Priest H.D."/>
            <person name="Zheng C."/>
            <person name="Woodhouse M."/>
            <person name="Edger P.P."/>
            <person name="Guyot R."/>
            <person name="Guo H.B."/>
            <person name="Guo H."/>
            <person name="Zheng G."/>
            <person name="Singh R."/>
            <person name="Sharma A."/>
            <person name="Min X."/>
            <person name="Zheng Y."/>
            <person name="Lee H."/>
            <person name="Gurtowski J."/>
            <person name="Sedlazeck F.J."/>
            <person name="Harkess A."/>
            <person name="McKain M.R."/>
            <person name="Liao Z."/>
            <person name="Fang J."/>
            <person name="Liu J."/>
            <person name="Zhang X."/>
            <person name="Zhang Q."/>
            <person name="Hu W."/>
            <person name="Qin Y."/>
            <person name="Wang K."/>
            <person name="Chen L.Y."/>
            <person name="Shirley N."/>
            <person name="Lin Y.R."/>
            <person name="Liu L.Y."/>
            <person name="Hernandez A.G."/>
            <person name="Wright C.L."/>
            <person name="Bulone V."/>
            <person name="Tuskan G.A."/>
            <person name="Heath K."/>
            <person name="Zee F."/>
            <person name="Moore P.H."/>
            <person name="Sunkar R."/>
            <person name="Leebens-Mack J.H."/>
            <person name="Mockler T."/>
            <person name="Bennetzen J.L."/>
            <person name="Freeling M."/>
            <person name="Sankoff D."/>
            <person name="Paterson A.H."/>
            <person name="Zhu X."/>
            <person name="Yang X."/>
            <person name="Smith J.A."/>
            <person name="Cushman J.C."/>
            <person name="Paull R.E."/>
            <person name="Yu Q."/>
        </authorList>
    </citation>
    <scope>NUCLEOTIDE SEQUENCE [LARGE SCALE GENOMIC DNA]</scope>
    <source>
        <strain evidence="11">cv. F153</strain>
    </source>
</reference>
<keyword evidence="5 9" id="KW-0560">Oxidoreductase</keyword>
<dbReference type="InterPro" id="IPR051996">
    <property type="entry name" value="Cytochrome_P450_78A"/>
</dbReference>
<evidence type="ECO:0000256" key="8">
    <source>
        <dbReference type="PIRSR" id="PIRSR602401-1"/>
    </source>
</evidence>
<dbReference type="InterPro" id="IPR001128">
    <property type="entry name" value="Cyt_P450"/>
</dbReference>
<dbReference type="FunFam" id="1.10.630.10:FF:000016">
    <property type="entry name" value="Cytochrome P450 78A5"/>
    <property type="match status" value="1"/>
</dbReference>
<dbReference type="PROSITE" id="PS00086">
    <property type="entry name" value="CYTOCHROME_P450"/>
    <property type="match status" value="1"/>
</dbReference>
<evidence type="ECO:0000256" key="4">
    <source>
        <dbReference type="ARBA" id="ARBA00022723"/>
    </source>
</evidence>
<dbReference type="PANTHER" id="PTHR47946">
    <property type="entry name" value="CYTOCHROME P450 78A7-RELATED"/>
    <property type="match status" value="1"/>
</dbReference>
<evidence type="ECO:0000256" key="6">
    <source>
        <dbReference type="ARBA" id="ARBA00023004"/>
    </source>
</evidence>
<keyword evidence="7 9" id="KW-0503">Monooxygenase</keyword>
<keyword evidence="3 8" id="KW-0349">Heme</keyword>
<evidence type="ECO:0000256" key="2">
    <source>
        <dbReference type="ARBA" id="ARBA00010617"/>
    </source>
</evidence>
<evidence type="ECO:0000313" key="11">
    <source>
        <dbReference type="Proteomes" id="UP000515123"/>
    </source>
</evidence>
<protein>
    <submittedName>
        <fullName evidence="12">Cytochrome P450 78A9-like</fullName>
    </submittedName>
</protein>
<dbReference type="Gene3D" id="1.10.630.10">
    <property type="entry name" value="Cytochrome P450"/>
    <property type="match status" value="1"/>
</dbReference>
<dbReference type="Pfam" id="PF00067">
    <property type="entry name" value="p450"/>
    <property type="match status" value="1"/>
</dbReference>
<reference evidence="12" key="2">
    <citation type="submission" date="2025-08" db="UniProtKB">
        <authorList>
            <consortium name="RefSeq"/>
        </authorList>
    </citation>
    <scope>IDENTIFICATION</scope>
    <source>
        <tissue evidence="12">Leaf</tissue>
    </source>
</reference>
<name>A0A6P5H6S2_ANACO</name>
<feature type="transmembrane region" description="Helical" evidence="10">
    <location>
        <begin position="31"/>
        <end position="52"/>
    </location>
</feature>
<dbReference type="GO" id="GO:0004497">
    <property type="term" value="F:monooxygenase activity"/>
    <property type="evidence" value="ECO:0007669"/>
    <property type="project" value="UniProtKB-KW"/>
</dbReference>
<dbReference type="Proteomes" id="UP000515123">
    <property type="component" value="Linkage group 22"/>
</dbReference>
<dbReference type="GO" id="GO:0016705">
    <property type="term" value="F:oxidoreductase activity, acting on paired donors, with incorporation or reduction of molecular oxygen"/>
    <property type="evidence" value="ECO:0007669"/>
    <property type="project" value="InterPro"/>
</dbReference>
<keyword evidence="10" id="KW-1133">Transmembrane helix</keyword>
<evidence type="ECO:0000256" key="9">
    <source>
        <dbReference type="RuleBase" id="RU000461"/>
    </source>
</evidence>
<evidence type="ECO:0000256" key="10">
    <source>
        <dbReference type="SAM" id="Phobius"/>
    </source>
</evidence>
<dbReference type="AlphaFoldDB" id="A0A6P5H6S2"/>
<dbReference type="SUPFAM" id="SSF48264">
    <property type="entry name" value="Cytochrome P450"/>
    <property type="match status" value="1"/>
</dbReference>